<comment type="similarity">
    <text evidence="5">Belongs to the OXA1/ALB3/YidC family.</text>
</comment>
<dbReference type="Proteomes" id="UP000501690">
    <property type="component" value="Linkage Group LG6"/>
</dbReference>
<comment type="similarity">
    <text evidence="2">Belongs to the peptidase S8 family.</text>
</comment>
<evidence type="ECO:0000256" key="1">
    <source>
        <dbReference type="ARBA" id="ARBA00004613"/>
    </source>
</evidence>
<evidence type="ECO:0000256" key="8">
    <source>
        <dbReference type="SAM" id="Phobius"/>
    </source>
</evidence>
<feature type="coiled-coil region" evidence="6">
    <location>
        <begin position="95"/>
        <end position="122"/>
    </location>
</feature>
<dbReference type="InterPro" id="IPR045051">
    <property type="entry name" value="SBT"/>
</dbReference>
<dbReference type="GO" id="GO:0016020">
    <property type="term" value="C:membrane"/>
    <property type="evidence" value="ECO:0007669"/>
    <property type="project" value="UniProtKB-SubCell"/>
</dbReference>
<accession>A0A4D6M7S5</accession>
<dbReference type="PANTHER" id="PTHR10795">
    <property type="entry name" value="PROPROTEIN CONVERTASE SUBTILISIN/KEXIN"/>
    <property type="match status" value="1"/>
</dbReference>
<evidence type="ECO:0000256" key="5">
    <source>
        <dbReference type="RuleBase" id="RU003945"/>
    </source>
</evidence>
<evidence type="ECO:0000256" key="7">
    <source>
        <dbReference type="SAM" id="MobiDB-lite"/>
    </source>
</evidence>
<dbReference type="InterPro" id="IPR023827">
    <property type="entry name" value="Peptidase_S8_Asp-AS"/>
</dbReference>
<feature type="region of interest" description="Disordered" evidence="7">
    <location>
        <begin position="137"/>
        <end position="157"/>
    </location>
</feature>
<keyword evidence="4" id="KW-0378">Hydrolase</keyword>
<evidence type="ECO:0000313" key="10">
    <source>
        <dbReference type="EMBL" id="QCD96176.1"/>
    </source>
</evidence>
<keyword evidence="8" id="KW-1133">Transmembrane helix</keyword>
<feature type="compositionally biased region" description="Basic and acidic residues" evidence="7">
    <location>
        <begin position="214"/>
        <end position="226"/>
    </location>
</feature>
<keyword evidence="5 8" id="KW-0812">Transmembrane</keyword>
<keyword evidence="11" id="KW-1185">Reference proteome</keyword>
<feature type="transmembrane region" description="Helical" evidence="8">
    <location>
        <begin position="167"/>
        <end position="188"/>
    </location>
</feature>
<proteinExistence type="inferred from homology"/>
<dbReference type="EMBL" id="CP039350">
    <property type="protein sequence ID" value="QCD96176.1"/>
    <property type="molecule type" value="Genomic_DNA"/>
</dbReference>
<dbReference type="PROSITE" id="PS00136">
    <property type="entry name" value="SUBTILASE_ASP"/>
    <property type="match status" value="1"/>
</dbReference>
<keyword evidence="6" id="KW-0175">Coiled coil</keyword>
<dbReference type="GO" id="GO:0005576">
    <property type="term" value="C:extracellular region"/>
    <property type="evidence" value="ECO:0007669"/>
    <property type="project" value="UniProtKB-SubCell"/>
</dbReference>
<dbReference type="GO" id="GO:0006508">
    <property type="term" value="P:proteolysis"/>
    <property type="evidence" value="ECO:0007669"/>
    <property type="project" value="InterPro"/>
</dbReference>
<evidence type="ECO:0000313" key="11">
    <source>
        <dbReference type="Proteomes" id="UP000501690"/>
    </source>
</evidence>
<dbReference type="AlphaFoldDB" id="A0A4D6M7S5"/>
<evidence type="ECO:0000256" key="3">
    <source>
        <dbReference type="ARBA" id="ARBA00022729"/>
    </source>
</evidence>
<keyword evidence="3" id="KW-0732">Signal</keyword>
<feature type="domain" description="Membrane insertase YidC/Oxa/ALB C-terminal" evidence="9">
    <location>
        <begin position="160"/>
        <end position="202"/>
    </location>
</feature>
<organism evidence="10 11">
    <name type="scientific">Vigna unguiculata</name>
    <name type="common">Cowpea</name>
    <dbReference type="NCBI Taxonomy" id="3917"/>
    <lineage>
        <taxon>Eukaryota</taxon>
        <taxon>Viridiplantae</taxon>
        <taxon>Streptophyta</taxon>
        <taxon>Embryophyta</taxon>
        <taxon>Tracheophyta</taxon>
        <taxon>Spermatophyta</taxon>
        <taxon>Magnoliopsida</taxon>
        <taxon>eudicotyledons</taxon>
        <taxon>Gunneridae</taxon>
        <taxon>Pentapetalae</taxon>
        <taxon>rosids</taxon>
        <taxon>fabids</taxon>
        <taxon>Fabales</taxon>
        <taxon>Fabaceae</taxon>
        <taxon>Papilionoideae</taxon>
        <taxon>50 kb inversion clade</taxon>
        <taxon>NPAAA clade</taxon>
        <taxon>indigoferoid/millettioid clade</taxon>
        <taxon>Phaseoleae</taxon>
        <taxon>Vigna</taxon>
    </lineage>
</organism>
<evidence type="ECO:0000256" key="4">
    <source>
        <dbReference type="ARBA" id="ARBA00022801"/>
    </source>
</evidence>
<gene>
    <name evidence="10" type="ORF">DEO72_LG6g878</name>
</gene>
<dbReference type="Pfam" id="PF02096">
    <property type="entry name" value="60KD_IMP"/>
    <property type="match status" value="1"/>
</dbReference>
<keyword evidence="8" id="KW-0472">Membrane</keyword>
<comment type="subcellular location">
    <subcellularLocation>
        <location evidence="5">Membrane</location>
        <topology evidence="5">Multi-pass membrane protein</topology>
    </subcellularLocation>
    <subcellularLocation>
        <location evidence="1">Secreted</location>
    </subcellularLocation>
</comment>
<sequence>MDGVVSVIPNRIHSIQTSRSWDFLGFPENVQRTKEESNVIVGVLDTGIWPNSTSFTDGGVGPPPQKWKGTCQNFTCNNLPFPVKEDKVKSAKTEMGAVREGNERLKKTLERVEKDYHSLQLRFFDILHKDVPNKGVVDSSTSYDDQSEEAEFPTDPNMKSSQVLTKFLPLMIGYFALSIPSGLSLYWLTNNILSIGQQVWHQNLGGSKNPVRQVPDDIIKNDRSQV</sequence>
<name>A0A4D6M7S5_VIGUN</name>
<feature type="region of interest" description="Disordered" evidence="7">
    <location>
        <begin position="206"/>
        <end position="226"/>
    </location>
</feature>
<evidence type="ECO:0000256" key="6">
    <source>
        <dbReference type="SAM" id="Coils"/>
    </source>
</evidence>
<evidence type="ECO:0000259" key="9">
    <source>
        <dbReference type="Pfam" id="PF02096"/>
    </source>
</evidence>
<dbReference type="InterPro" id="IPR036852">
    <property type="entry name" value="Peptidase_S8/S53_dom_sf"/>
</dbReference>
<reference evidence="10 11" key="1">
    <citation type="submission" date="2019-04" db="EMBL/GenBank/DDBJ databases">
        <title>An improved genome assembly and genetic linkage map for asparagus bean, Vigna unguiculata ssp. sesquipedialis.</title>
        <authorList>
            <person name="Xia Q."/>
            <person name="Zhang R."/>
            <person name="Dong Y."/>
        </authorList>
    </citation>
    <scope>NUCLEOTIDE SEQUENCE [LARGE SCALE GENOMIC DNA]</scope>
    <source>
        <tissue evidence="10">Leaf</tissue>
    </source>
</reference>
<evidence type="ECO:0000256" key="2">
    <source>
        <dbReference type="ARBA" id="ARBA00011073"/>
    </source>
</evidence>
<dbReference type="Gene3D" id="3.40.50.200">
    <property type="entry name" value="Peptidase S8/S53 domain"/>
    <property type="match status" value="1"/>
</dbReference>
<dbReference type="GO" id="GO:0004252">
    <property type="term" value="F:serine-type endopeptidase activity"/>
    <property type="evidence" value="ECO:0007669"/>
    <property type="project" value="InterPro"/>
</dbReference>
<dbReference type="SUPFAM" id="SSF52743">
    <property type="entry name" value="Subtilisin-like"/>
    <property type="match status" value="1"/>
</dbReference>
<dbReference type="InterPro" id="IPR028055">
    <property type="entry name" value="YidC/Oxa/ALB_C"/>
</dbReference>
<protein>
    <submittedName>
        <fullName evidence="10">Preprotein translocase subunit YidC</fullName>
    </submittedName>
</protein>